<dbReference type="EMBL" id="BOPZ01000014">
    <property type="protein sequence ID" value="GIM29181.1"/>
    <property type="molecule type" value="Genomic_DNA"/>
</dbReference>
<proteinExistence type="predicted"/>
<keyword evidence="2" id="KW-1133">Transmembrane helix</keyword>
<dbReference type="Proteomes" id="UP000679179">
    <property type="component" value="Unassembled WGS sequence"/>
</dbReference>
<feature type="coiled-coil region" evidence="1">
    <location>
        <begin position="187"/>
        <end position="214"/>
    </location>
</feature>
<dbReference type="Gene3D" id="3.40.50.300">
    <property type="entry name" value="P-loop containing nucleotide triphosphate hydrolases"/>
    <property type="match status" value="2"/>
</dbReference>
<gene>
    <name evidence="4" type="ORF">CPJCM30710_18470</name>
</gene>
<keyword evidence="2" id="KW-0472">Membrane</keyword>
<feature type="transmembrane region" description="Helical" evidence="2">
    <location>
        <begin position="444"/>
        <end position="462"/>
    </location>
</feature>
<feature type="coiled-coil region" evidence="1">
    <location>
        <begin position="308"/>
        <end position="417"/>
    </location>
</feature>
<accession>A0A919RZH2</accession>
<evidence type="ECO:0000256" key="1">
    <source>
        <dbReference type="SAM" id="Coils"/>
    </source>
</evidence>
<sequence>MKIKSIRVKSFGKLKDTEIYFKEGINIVYGANESGKSTLQSFIKASLYGLNSKRSKDIKTNDRMKFLSLKSGKGEGELHIEYDGRGYIIKRKFGTTKKEDEVKVLDEITGEEIKDFIFDDIGKKFLEINATSFENTLFIKQLGGGVTSSKYDEVMHKITNAFQSGDENVSFQRALLSLEGLKKQLTTQRKNGKLDNLKIRLHNLTEERMEALRISEDNIESERALIDLKEHRTFLQKEIKRLELYKKYLKKIKLKQEYKEITDYLKKSQELKKKQEEVDCSLRTEQGIINFDFVDNIQEEISVFFSLMDVYGERKKEEEQLLEKLSEKEKVFLAFGPFNSFEEDMEQKIMKISMENDIVEEKLKTLSQIKQEIEQLHKELEDKKDFLGQGALIDEFREEIDILLSEYEDKLKELKFRVEIESILSYDVESEKYKLKNKLANNELITLSCGALIIILSALGIFKIVALPVTLILLIFSTIALLFSIKDRMNYIFFLKKIEEDSMKLKGLQLLQDNIHEIEVKLTNYFNRVRVENYRDFIMLIKKYDRFKGEIEFLKDKIRDRENKKNLMNENELIKVCNENQRAINRILTLTDCNSIEHFIEKLKEYKKIKEECKELEFRYKALKSSVDYLGTDIEGKKELIYERLKVINLEHLSLENIPEELQVIKSKIKQREEIEGNLRNVEETYKILLKDRDLDLISHELEEIINENLEYSYENEEDIERELKEKNEERLECEKRIKDVEHSIKNKFLGRRKLYVIEEDLEQVRTEIKENEQILMALNIAQETMNEAFKEIQKSFGPLLNKKVAEHLQALTDMRYNEVKVSESYEVRVTDQEGHNLLHVDYLSNGAWDQVYLSLRLALIDLIFSDKMVPIILDDAFVQYDDERIKRVLEELYKISKNKQIIIFSCQKREMEFLENRENVNIIRI</sequence>
<dbReference type="InterPro" id="IPR038734">
    <property type="entry name" value="YhaN_AAA"/>
</dbReference>
<protein>
    <recommendedName>
        <fullName evidence="3">YhaN AAA domain-containing protein</fullName>
    </recommendedName>
</protein>
<keyword evidence="2" id="KW-0812">Transmembrane</keyword>
<evidence type="ECO:0000259" key="3">
    <source>
        <dbReference type="Pfam" id="PF13514"/>
    </source>
</evidence>
<feature type="domain" description="YhaN AAA" evidence="3">
    <location>
        <begin position="1"/>
        <end position="58"/>
    </location>
</feature>
<evidence type="ECO:0000313" key="5">
    <source>
        <dbReference type="Proteomes" id="UP000679179"/>
    </source>
</evidence>
<dbReference type="PANTHER" id="PTHR41259:SF1">
    <property type="entry name" value="DOUBLE-STRAND BREAK REPAIR RAD50 ATPASE, PUTATIVE-RELATED"/>
    <property type="match status" value="1"/>
</dbReference>
<comment type="caution">
    <text evidence="4">The sequence shown here is derived from an EMBL/GenBank/DDBJ whole genome shotgun (WGS) entry which is preliminary data.</text>
</comment>
<dbReference type="PANTHER" id="PTHR41259">
    <property type="entry name" value="DOUBLE-STRAND BREAK REPAIR RAD50 ATPASE, PUTATIVE-RELATED"/>
    <property type="match status" value="1"/>
</dbReference>
<organism evidence="4 5">
    <name type="scientific">Clostridium polyendosporum</name>
    <dbReference type="NCBI Taxonomy" id="69208"/>
    <lineage>
        <taxon>Bacteria</taxon>
        <taxon>Bacillati</taxon>
        <taxon>Bacillota</taxon>
        <taxon>Clostridia</taxon>
        <taxon>Eubacteriales</taxon>
        <taxon>Clostridiaceae</taxon>
        <taxon>Clostridium</taxon>
    </lineage>
</organism>
<feature type="coiled-coil region" evidence="1">
    <location>
        <begin position="596"/>
        <end position="626"/>
    </location>
</feature>
<dbReference type="SUPFAM" id="SSF52540">
    <property type="entry name" value="P-loop containing nucleoside triphosphate hydrolases"/>
    <property type="match status" value="2"/>
</dbReference>
<dbReference type="AlphaFoldDB" id="A0A919RZH2"/>
<reference evidence="4" key="1">
    <citation type="submission" date="2021-03" db="EMBL/GenBank/DDBJ databases">
        <title>Taxonomic study of Clostridium polyendosporum from meadow-gley soil under rice.</title>
        <authorList>
            <person name="Kobayashi H."/>
            <person name="Tanizawa Y."/>
            <person name="Yagura M."/>
        </authorList>
    </citation>
    <scope>NUCLEOTIDE SEQUENCE</scope>
    <source>
        <strain evidence="4">JCM 30710</strain>
    </source>
</reference>
<evidence type="ECO:0000256" key="2">
    <source>
        <dbReference type="SAM" id="Phobius"/>
    </source>
</evidence>
<dbReference type="Pfam" id="PF13514">
    <property type="entry name" value="AAA_27"/>
    <property type="match status" value="1"/>
</dbReference>
<keyword evidence="1" id="KW-0175">Coiled coil</keyword>
<feature type="coiled-coil region" evidence="1">
    <location>
        <begin position="508"/>
        <end position="571"/>
    </location>
</feature>
<evidence type="ECO:0000313" key="4">
    <source>
        <dbReference type="EMBL" id="GIM29181.1"/>
    </source>
</evidence>
<name>A0A919RZH2_9CLOT</name>
<keyword evidence="5" id="KW-1185">Reference proteome</keyword>
<dbReference type="RefSeq" id="WP_212903887.1">
    <property type="nucleotide sequence ID" value="NZ_BOPZ01000014.1"/>
</dbReference>
<dbReference type="InterPro" id="IPR027417">
    <property type="entry name" value="P-loop_NTPase"/>
</dbReference>
<feature type="coiled-coil region" evidence="1">
    <location>
        <begin position="665"/>
        <end position="782"/>
    </location>
</feature>
<feature type="transmembrane region" description="Helical" evidence="2">
    <location>
        <begin position="468"/>
        <end position="485"/>
    </location>
</feature>